<feature type="compositionally biased region" description="Basic and acidic residues" evidence="1">
    <location>
        <begin position="92"/>
        <end position="105"/>
    </location>
</feature>
<dbReference type="Proteomes" id="UP000597761">
    <property type="component" value="Unassembled WGS sequence"/>
</dbReference>
<reference evidence="4" key="1">
    <citation type="journal article" date="2019" name="Int. J. Syst. Evol. Microbiol.">
        <title>The Global Catalogue of Microorganisms (GCM) 10K type strain sequencing project: providing services to taxonomists for standard genome sequencing and annotation.</title>
        <authorList>
            <consortium name="The Broad Institute Genomics Platform"/>
            <consortium name="The Broad Institute Genome Sequencing Center for Infectious Disease"/>
            <person name="Wu L."/>
            <person name="Ma J."/>
        </authorList>
    </citation>
    <scope>NUCLEOTIDE SEQUENCE [LARGE SCALE GENOMIC DNA]</scope>
    <source>
        <strain evidence="4">CGMCC 1.15480</strain>
    </source>
</reference>
<dbReference type="RefSeq" id="WP_188668223.1">
    <property type="nucleotide sequence ID" value="NZ_BMJI01000011.1"/>
</dbReference>
<accession>A0ABQ1P896</accession>
<feature type="compositionally biased region" description="Basic and acidic residues" evidence="1">
    <location>
        <begin position="383"/>
        <end position="418"/>
    </location>
</feature>
<feature type="compositionally biased region" description="Basic and acidic residues" evidence="1">
    <location>
        <begin position="1"/>
        <end position="10"/>
    </location>
</feature>
<keyword evidence="4" id="KW-1185">Reference proteome</keyword>
<dbReference type="NCBIfam" id="TIGR01906">
    <property type="entry name" value="integ_TIGR01906"/>
    <property type="match status" value="1"/>
</dbReference>
<name>A0ABQ1P896_9MICC</name>
<organism evidence="3 4">
    <name type="scientific">Tersicoccus solisilvae</name>
    <dbReference type="NCBI Taxonomy" id="1882339"/>
    <lineage>
        <taxon>Bacteria</taxon>
        <taxon>Bacillati</taxon>
        <taxon>Actinomycetota</taxon>
        <taxon>Actinomycetes</taxon>
        <taxon>Micrococcales</taxon>
        <taxon>Micrococcaceae</taxon>
        <taxon>Tersicoccus</taxon>
    </lineage>
</organism>
<keyword evidence="2" id="KW-1133">Transmembrane helix</keyword>
<feature type="transmembrane region" description="Helical" evidence="2">
    <location>
        <begin position="580"/>
        <end position="600"/>
    </location>
</feature>
<keyword evidence="2" id="KW-0812">Transmembrane</keyword>
<feature type="transmembrane region" description="Helical" evidence="2">
    <location>
        <begin position="640"/>
        <end position="659"/>
    </location>
</feature>
<feature type="compositionally biased region" description="Basic and acidic residues" evidence="1">
    <location>
        <begin position="192"/>
        <end position="202"/>
    </location>
</feature>
<dbReference type="Pfam" id="PF07314">
    <property type="entry name" value="Lit"/>
    <property type="match status" value="1"/>
</dbReference>
<evidence type="ECO:0000313" key="3">
    <source>
        <dbReference type="EMBL" id="GGC92795.1"/>
    </source>
</evidence>
<proteinExistence type="predicted"/>
<feature type="compositionally biased region" description="Basic and acidic residues" evidence="1">
    <location>
        <begin position="29"/>
        <end position="44"/>
    </location>
</feature>
<feature type="compositionally biased region" description="Low complexity" evidence="1">
    <location>
        <begin position="46"/>
        <end position="68"/>
    </location>
</feature>
<dbReference type="EMBL" id="BMJI01000011">
    <property type="protein sequence ID" value="GGC92795.1"/>
    <property type="molecule type" value="Genomic_DNA"/>
</dbReference>
<gene>
    <name evidence="3" type="ORF">GCM10011512_19840</name>
</gene>
<feature type="compositionally biased region" description="Basic and acidic residues" evidence="1">
    <location>
        <begin position="124"/>
        <end position="149"/>
    </location>
</feature>
<sequence length="688" mass="72897">MSSRTPRPEDEYPPLDTDDGDRYIPTSRELADQYRRERSARDGGADDPITAGPAGDPAGDPGAGDTAGQPRTGVRVTEPVPLVPDEPSEATAHPDHESRPVDAADRAVPTGDAGDAPGAVDAADGGRLDPAEGWRERFDHAAAMDAWDREFDDEPRTGPAASGQAADARQDGATDDDGDAPHLDAGTSDPDAEQRARSEEGPRVGTGITETDARSDAGRAAAGATTIDRRSAATHADPAGDVPAPLGSSAVAAGHPGAGDGLDEHGRDEHGRDDDGRDDEGTRDGGTDGALDAGAGPARADKHRWVSADGAEDPADDRTDRNADTDTDSDRVARADRDPAAHADRDDRDRDVVAPTGTTGSGVAVGAAAAGATVAGAGAAGRLGRDQDRDRDDERRGVRPEDERDPDLPERPVEDEGRQANAAGAAEDDEEARRRATRRDAALEGKPAAGRFWQVVLAIAFPVVLLAAAVRAVASPLFLWIEYHRPGFPADPYGFTADDRLTWGSAVEDYINNFANPRYLTQIPGKDGGSLLTEGEISHMVDVKNVIGVSWIVAAVLFVLGLIAVVYLAKRYLGGVRRGLFVGSLITLAVVIALGVFALIDWSLFFTTFHRVFFAQGNWTFYENDALIRLFPAQFWVDSGIVIGGLVVVVSLVTLIMTWPTRRRRARSRAAQEALRRSMADHEEVTAG</sequence>
<comment type="caution">
    <text evidence="3">The sequence shown here is derived from an EMBL/GenBank/DDBJ whole genome shotgun (WGS) entry which is preliminary data.</text>
</comment>
<feature type="region of interest" description="Disordered" evidence="1">
    <location>
        <begin position="1"/>
        <end position="366"/>
    </location>
</feature>
<evidence type="ECO:0000256" key="2">
    <source>
        <dbReference type="SAM" id="Phobius"/>
    </source>
</evidence>
<feature type="compositionally biased region" description="Low complexity" evidence="1">
    <location>
        <begin position="107"/>
        <end position="123"/>
    </location>
</feature>
<evidence type="ECO:0000313" key="4">
    <source>
        <dbReference type="Proteomes" id="UP000597761"/>
    </source>
</evidence>
<feature type="compositionally biased region" description="Basic and acidic residues" evidence="1">
    <location>
        <begin position="262"/>
        <end position="286"/>
    </location>
</feature>
<feature type="region of interest" description="Disordered" evidence="1">
    <location>
        <begin position="378"/>
        <end position="441"/>
    </location>
</feature>
<evidence type="ECO:0008006" key="5">
    <source>
        <dbReference type="Google" id="ProtNLM"/>
    </source>
</evidence>
<feature type="compositionally biased region" description="Low complexity" evidence="1">
    <location>
        <begin position="289"/>
        <end position="298"/>
    </location>
</feature>
<dbReference type="InterPro" id="IPR010178">
    <property type="entry name" value="Lit"/>
</dbReference>
<protein>
    <recommendedName>
        <fullName evidence="5">TIGR01906 family membrane protein</fullName>
    </recommendedName>
</protein>
<keyword evidence="2" id="KW-0472">Membrane</keyword>
<evidence type="ECO:0000256" key="1">
    <source>
        <dbReference type="SAM" id="MobiDB-lite"/>
    </source>
</evidence>
<feature type="transmembrane region" description="Helical" evidence="2">
    <location>
        <begin position="455"/>
        <end position="481"/>
    </location>
</feature>
<feature type="compositionally biased region" description="Basic and acidic residues" evidence="1">
    <location>
        <begin position="316"/>
        <end position="352"/>
    </location>
</feature>
<feature type="compositionally biased region" description="Low complexity" evidence="1">
    <location>
        <begin position="353"/>
        <end position="366"/>
    </location>
</feature>
<feature type="compositionally biased region" description="Basic and acidic residues" evidence="1">
    <location>
        <begin position="431"/>
        <end position="441"/>
    </location>
</feature>
<feature type="transmembrane region" description="Helical" evidence="2">
    <location>
        <begin position="546"/>
        <end position="568"/>
    </location>
</feature>